<evidence type="ECO:0000256" key="1">
    <source>
        <dbReference type="SAM" id="MobiDB-lite"/>
    </source>
</evidence>
<gene>
    <name evidence="2" type="ORF">GE061_019847</name>
</gene>
<comment type="caution">
    <text evidence="2">The sequence shown here is derived from an EMBL/GenBank/DDBJ whole genome shotgun (WGS) entry which is preliminary data.</text>
</comment>
<feature type="region of interest" description="Disordered" evidence="1">
    <location>
        <begin position="117"/>
        <end position="161"/>
    </location>
</feature>
<reference evidence="2" key="1">
    <citation type="journal article" date="2021" name="Mol. Ecol. Resour.">
        <title>Apolygus lucorum genome provides insights into omnivorousness and mesophyll feeding.</title>
        <authorList>
            <person name="Liu Y."/>
            <person name="Liu H."/>
            <person name="Wang H."/>
            <person name="Huang T."/>
            <person name="Liu B."/>
            <person name="Yang B."/>
            <person name="Yin L."/>
            <person name="Li B."/>
            <person name="Zhang Y."/>
            <person name="Zhang S."/>
            <person name="Jiang F."/>
            <person name="Zhang X."/>
            <person name="Ren Y."/>
            <person name="Wang B."/>
            <person name="Wang S."/>
            <person name="Lu Y."/>
            <person name="Wu K."/>
            <person name="Fan W."/>
            <person name="Wang G."/>
        </authorList>
    </citation>
    <scope>NUCLEOTIDE SEQUENCE</scope>
    <source>
        <strain evidence="2">12Hb</strain>
    </source>
</reference>
<dbReference type="Proteomes" id="UP000466442">
    <property type="component" value="Linkage Group LG9"/>
</dbReference>
<dbReference type="EMBL" id="WIXP02000009">
    <property type="protein sequence ID" value="KAF6205674.1"/>
    <property type="molecule type" value="Genomic_DNA"/>
</dbReference>
<feature type="compositionally biased region" description="Polar residues" evidence="1">
    <location>
        <begin position="129"/>
        <end position="144"/>
    </location>
</feature>
<protein>
    <submittedName>
        <fullName evidence="2">Uncharacterized protein</fullName>
    </submittedName>
</protein>
<evidence type="ECO:0000313" key="2">
    <source>
        <dbReference type="EMBL" id="KAF6205674.1"/>
    </source>
</evidence>
<dbReference type="AlphaFoldDB" id="A0A6A4JRL7"/>
<name>A0A6A4JRL7_APOLU</name>
<dbReference type="OrthoDB" id="6626702at2759"/>
<evidence type="ECO:0000313" key="3">
    <source>
        <dbReference type="Proteomes" id="UP000466442"/>
    </source>
</evidence>
<accession>A0A6A4JRL7</accession>
<organism evidence="2 3">
    <name type="scientific">Apolygus lucorum</name>
    <name type="common">Small green plant bug</name>
    <name type="synonym">Lygocoris lucorum</name>
    <dbReference type="NCBI Taxonomy" id="248454"/>
    <lineage>
        <taxon>Eukaryota</taxon>
        <taxon>Metazoa</taxon>
        <taxon>Ecdysozoa</taxon>
        <taxon>Arthropoda</taxon>
        <taxon>Hexapoda</taxon>
        <taxon>Insecta</taxon>
        <taxon>Pterygota</taxon>
        <taxon>Neoptera</taxon>
        <taxon>Paraneoptera</taxon>
        <taxon>Hemiptera</taxon>
        <taxon>Heteroptera</taxon>
        <taxon>Panheteroptera</taxon>
        <taxon>Cimicomorpha</taxon>
        <taxon>Miridae</taxon>
        <taxon>Mirini</taxon>
        <taxon>Apolygus</taxon>
    </lineage>
</organism>
<sequence length="161" mass="18553">MKVDAIKPLKRQDSEKINNSEKSTRQLKENDRVQSRFFENNKPCWKFSTVIKKLGKLHYIIELDEGRKIKRHINQLLKSEVIRKKTVRFSDSPQLPVQYQTGEEDEGAILPAVPVAAANPPQVEDCQGPSETANDESISSQPLRRSSRMRRKPSYLDDYVT</sequence>
<keyword evidence="3" id="KW-1185">Reference proteome</keyword>
<proteinExistence type="predicted"/>
<feature type="region of interest" description="Disordered" evidence="1">
    <location>
        <begin position="1"/>
        <end position="29"/>
    </location>
</feature>